<proteinExistence type="predicted"/>
<dbReference type="EMBL" id="CM042015">
    <property type="protein sequence ID" value="KAI3710426.1"/>
    <property type="molecule type" value="Genomic_DNA"/>
</dbReference>
<sequence>MGRWSGILKVPLFPVSRGHYKVAASFFIATFFQNPIVPSMNAIFFNGDRVRGTGNTVIERLSDIEKIGEIIVSKLGENVNVWVIEASKFNGSFAVYKDFIPSVNKWGEPTSYDPTGFPAFTSIVSLLSTSLTQERTEIRSPLIKQIEGITANQVAGAHASSCEEMASTMTGAESSVLKGLQQCIDIVIAEVDRLLSTEQKLLDYRLADNSIMPDHRRTVACTSRNFKTHHLLSPLNFLPQVLFNLISVLN</sequence>
<reference evidence="2" key="1">
    <citation type="journal article" date="2022" name="Mol. Ecol. Resour.">
        <title>The genomes of chicory, endive, great burdock and yacon provide insights into Asteraceae palaeo-polyploidization history and plant inulin production.</title>
        <authorList>
            <person name="Fan W."/>
            <person name="Wang S."/>
            <person name="Wang H."/>
            <person name="Wang A."/>
            <person name="Jiang F."/>
            <person name="Liu H."/>
            <person name="Zhao H."/>
            <person name="Xu D."/>
            <person name="Zhang Y."/>
        </authorList>
    </citation>
    <scope>NUCLEOTIDE SEQUENCE [LARGE SCALE GENOMIC DNA]</scope>
    <source>
        <strain evidence="2">cv. Punajuju</strain>
    </source>
</reference>
<dbReference type="Proteomes" id="UP001055811">
    <property type="component" value="Linkage Group LG07"/>
</dbReference>
<name>A0ACB9ALP8_CICIN</name>
<comment type="caution">
    <text evidence="1">The sequence shown here is derived from an EMBL/GenBank/DDBJ whole genome shotgun (WGS) entry which is preliminary data.</text>
</comment>
<reference evidence="1 2" key="2">
    <citation type="journal article" date="2022" name="Mol. Ecol. Resour.">
        <title>The genomes of chicory, endive, great burdock and yacon provide insights into Asteraceae paleo-polyploidization history and plant inulin production.</title>
        <authorList>
            <person name="Fan W."/>
            <person name="Wang S."/>
            <person name="Wang H."/>
            <person name="Wang A."/>
            <person name="Jiang F."/>
            <person name="Liu H."/>
            <person name="Zhao H."/>
            <person name="Xu D."/>
            <person name="Zhang Y."/>
        </authorList>
    </citation>
    <scope>NUCLEOTIDE SEQUENCE [LARGE SCALE GENOMIC DNA]</scope>
    <source>
        <strain evidence="2">cv. Punajuju</strain>
        <tissue evidence="1">Leaves</tissue>
    </source>
</reference>
<organism evidence="1 2">
    <name type="scientific">Cichorium intybus</name>
    <name type="common">Chicory</name>
    <dbReference type="NCBI Taxonomy" id="13427"/>
    <lineage>
        <taxon>Eukaryota</taxon>
        <taxon>Viridiplantae</taxon>
        <taxon>Streptophyta</taxon>
        <taxon>Embryophyta</taxon>
        <taxon>Tracheophyta</taxon>
        <taxon>Spermatophyta</taxon>
        <taxon>Magnoliopsida</taxon>
        <taxon>eudicotyledons</taxon>
        <taxon>Gunneridae</taxon>
        <taxon>Pentapetalae</taxon>
        <taxon>asterids</taxon>
        <taxon>campanulids</taxon>
        <taxon>Asterales</taxon>
        <taxon>Asteraceae</taxon>
        <taxon>Cichorioideae</taxon>
        <taxon>Cichorieae</taxon>
        <taxon>Cichoriinae</taxon>
        <taxon>Cichorium</taxon>
    </lineage>
</organism>
<keyword evidence="2" id="KW-1185">Reference proteome</keyword>
<accession>A0ACB9ALP8</accession>
<evidence type="ECO:0000313" key="2">
    <source>
        <dbReference type="Proteomes" id="UP001055811"/>
    </source>
</evidence>
<protein>
    <submittedName>
        <fullName evidence="1">Uncharacterized protein</fullName>
    </submittedName>
</protein>
<gene>
    <name evidence="1" type="ORF">L2E82_40206</name>
</gene>
<evidence type="ECO:0000313" key="1">
    <source>
        <dbReference type="EMBL" id="KAI3710426.1"/>
    </source>
</evidence>